<keyword evidence="1" id="KW-0812">Transmembrane</keyword>
<proteinExistence type="predicted"/>
<gene>
    <name evidence="2" type="ORF">BJP36_02750</name>
</gene>
<evidence type="ECO:0000313" key="3">
    <source>
        <dbReference type="Proteomes" id="UP000176944"/>
    </source>
</evidence>
<keyword evidence="1" id="KW-0472">Membrane</keyword>
<keyword evidence="1" id="KW-1133">Transmembrane helix</keyword>
<name>A0A1D9FUI5_MOOP1</name>
<reference evidence="3" key="1">
    <citation type="submission" date="2016-10" db="EMBL/GenBank/DDBJ databases">
        <title>Comparative genomics uncovers the prolific and rare metabolic potential of the cyanobacterial genus Moorea.</title>
        <authorList>
            <person name="Leao T."/>
            <person name="Castelao G."/>
            <person name="Korobeynikov A."/>
            <person name="Monroe E.A."/>
            <person name="Podell S."/>
            <person name="Glukhov E."/>
            <person name="Allen E."/>
            <person name="Gerwick W.H."/>
            <person name="Gerwick L."/>
        </authorList>
    </citation>
    <scope>NUCLEOTIDE SEQUENCE [LARGE SCALE GENOMIC DNA]</scope>
    <source>
        <strain evidence="3">JHB</strain>
    </source>
</reference>
<evidence type="ECO:0008006" key="4">
    <source>
        <dbReference type="Google" id="ProtNLM"/>
    </source>
</evidence>
<feature type="transmembrane region" description="Helical" evidence="1">
    <location>
        <begin position="74"/>
        <end position="95"/>
    </location>
</feature>
<feature type="transmembrane region" description="Helical" evidence="1">
    <location>
        <begin position="107"/>
        <end position="128"/>
    </location>
</feature>
<evidence type="ECO:0000256" key="1">
    <source>
        <dbReference type="SAM" id="Phobius"/>
    </source>
</evidence>
<dbReference type="EMBL" id="CP017708">
    <property type="protein sequence ID" value="AOY78981.1"/>
    <property type="molecule type" value="Genomic_DNA"/>
</dbReference>
<protein>
    <recommendedName>
        <fullName evidence="4">DoxX family protein</fullName>
    </recommendedName>
</protein>
<dbReference type="Proteomes" id="UP000176944">
    <property type="component" value="Chromosome"/>
</dbReference>
<sequence length="130" mass="14684">MVDYLIQATERPWMSIYLRILAFIFAYGAIVHFSNIAGFGEMPWLETPLTWRIGDVFYGILDTAAVIGLGARKVWGIGLFLVGILSQLIIYTVFIDYFSSTPDQRQTIYGLLGTEAILLIIFTTLLLLKK</sequence>
<evidence type="ECO:0000313" key="2">
    <source>
        <dbReference type="EMBL" id="AOY78981.1"/>
    </source>
</evidence>
<feature type="transmembrane region" description="Helical" evidence="1">
    <location>
        <begin position="16"/>
        <end position="37"/>
    </location>
</feature>
<dbReference type="InterPro" id="IPR046161">
    <property type="entry name" value="DUF6163"/>
</dbReference>
<feature type="transmembrane region" description="Helical" evidence="1">
    <location>
        <begin position="49"/>
        <end position="67"/>
    </location>
</feature>
<dbReference type="AlphaFoldDB" id="A0A1D9FUI5"/>
<organism evidence="2 3">
    <name type="scientific">Moorena producens (strain JHB)</name>
    <dbReference type="NCBI Taxonomy" id="1454205"/>
    <lineage>
        <taxon>Bacteria</taxon>
        <taxon>Bacillati</taxon>
        <taxon>Cyanobacteriota</taxon>
        <taxon>Cyanophyceae</taxon>
        <taxon>Coleofasciculales</taxon>
        <taxon>Coleofasciculaceae</taxon>
        <taxon>Moorena</taxon>
    </lineage>
</organism>
<dbReference type="Pfam" id="PF19660">
    <property type="entry name" value="DUF6163"/>
    <property type="match status" value="1"/>
</dbReference>
<accession>A0A1D9FUI5</accession>